<evidence type="ECO:0000256" key="3">
    <source>
        <dbReference type="ARBA" id="ARBA00022679"/>
    </source>
</evidence>
<feature type="binding site" evidence="7">
    <location>
        <position position="10"/>
    </location>
    <ligand>
        <name>ATP</name>
        <dbReference type="ChEBI" id="CHEBI:30616"/>
    </ligand>
</feature>
<name>A0A9Q4KP67_9EURY</name>
<feature type="binding site" evidence="7">
    <location>
        <position position="12"/>
    </location>
    <ligand>
        <name>ATP</name>
        <dbReference type="ChEBI" id="CHEBI:30616"/>
    </ligand>
</feature>
<sequence length="170" mass="18911">MMTALTGTPGTGKSTIASVLRARGIQTLSQKETMGPYLLEHDAERDTDIIDEDAWVDAFVPVDGIIEGHLTHLLPADRVVVLRCRPDILAARLRERGYHDEKVQENAEAEALDAILIEALEVHPETHIMVIDTTEQNPEDTADEIEAFIRSDAPHTLTVPDWSEFLGRHV</sequence>
<comment type="subunit">
    <text evidence="7">Interacts with uS11. Not a structural component of 40S pre-ribosomes, but transiently interacts with them by binding to uS11.</text>
</comment>
<comment type="function">
    <text evidence="7">Broad-specificity nucleoside monophosphate (NMP) kinase that catalyzes the reversible transfer of the terminal phosphate group between nucleoside triphosphates and monophosphates. Has also ATPase activity. Involved in the late maturation steps of the 30S ribosomal particles, specifically 16S rRNA maturation. While NMP activity is not required for ribosome maturation, ATPase activity is. Associates transiently with small ribosomal subunit protein uS11. ATP hydrolysis breaks the interaction with uS11. May temporarily remove uS11 from the ribosome to enable a conformational change of the ribosomal RNA that is needed for the final maturation step of the small ribosomal subunit.</text>
</comment>
<evidence type="ECO:0000256" key="6">
    <source>
        <dbReference type="ARBA" id="ARBA00022840"/>
    </source>
</evidence>
<proteinExistence type="inferred from homology"/>
<comment type="caution">
    <text evidence="8">The sequence shown here is derived from an EMBL/GenBank/DDBJ whole genome shotgun (WGS) entry which is preliminary data.</text>
</comment>
<dbReference type="EC" id="2.7.4.3" evidence="7"/>
<dbReference type="AlphaFoldDB" id="A0A9Q4KP67"/>
<comment type="catalytic activity">
    <reaction evidence="7">
        <text>AMP + ATP = 2 ADP</text>
        <dbReference type="Rhea" id="RHEA:12973"/>
        <dbReference type="ChEBI" id="CHEBI:30616"/>
        <dbReference type="ChEBI" id="CHEBI:456215"/>
        <dbReference type="ChEBI" id="CHEBI:456216"/>
        <dbReference type="EC" id="2.7.4.3"/>
    </reaction>
</comment>
<evidence type="ECO:0000256" key="1">
    <source>
        <dbReference type="ARBA" id="ARBA00022517"/>
    </source>
</evidence>
<evidence type="ECO:0000256" key="4">
    <source>
        <dbReference type="ARBA" id="ARBA00022741"/>
    </source>
</evidence>
<evidence type="ECO:0000313" key="8">
    <source>
        <dbReference type="EMBL" id="MDE4908028.1"/>
    </source>
</evidence>
<dbReference type="GO" id="GO:0004017">
    <property type="term" value="F:AMP kinase activity"/>
    <property type="evidence" value="ECO:0007669"/>
    <property type="project" value="UniProtKB-UniRule"/>
</dbReference>
<protein>
    <recommendedName>
        <fullName evidence="7">Putative adenylate kinase</fullName>
        <shortName evidence="7">AK</shortName>
        <ecNumber evidence="7">2.7.4.3</ecNumber>
    </recommendedName>
    <alternativeName>
        <fullName evidence="7">ATP-AMP transphosphorylase</fullName>
    </alternativeName>
</protein>
<dbReference type="RefSeq" id="WP_274924666.1">
    <property type="nucleotide sequence ID" value="NZ_JAKELO010000002.1"/>
</dbReference>
<comment type="similarity">
    <text evidence="7">Belongs to the adenylate kinase family. AK6 subfamily.</text>
</comment>
<feature type="region of interest" description="LID" evidence="7">
    <location>
        <begin position="95"/>
        <end position="105"/>
    </location>
</feature>
<feature type="binding site" evidence="7">
    <location>
        <position position="13"/>
    </location>
    <ligand>
        <name>ATP</name>
        <dbReference type="ChEBI" id="CHEBI:30616"/>
    </ligand>
</feature>
<dbReference type="GO" id="GO:0042274">
    <property type="term" value="P:ribosomal small subunit biogenesis"/>
    <property type="evidence" value="ECO:0007669"/>
    <property type="project" value="UniProtKB-UniRule"/>
</dbReference>
<dbReference type="SUPFAM" id="SSF52540">
    <property type="entry name" value="P-loop containing nucleoside triphosphate hydrolases"/>
    <property type="match status" value="1"/>
</dbReference>
<dbReference type="EMBL" id="JAKELO010000002">
    <property type="protein sequence ID" value="MDE4908028.1"/>
    <property type="molecule type" value="Genomic_DNA"/>
</dbReference>
<evidence type="ECO:0000256" key="5">
    <source>
        <dbReference type="ARBA" id="ARBA00022777"/>
    </source>
</evidence>
<dbReference type="PANTHER" id="PTHR12595">
    <property type="entry name" value="POS9-ACTIVATING FACTOR FAP7-RELATED"/>
    <property type="match status" value="1"/>
</dbReference>
<dbReference type="GO" id="GO:0005524">
    <property type="term" value="F:ATP binding"/>
    <property type="evidence" value="ECO:0007669"/>
    <property type="project" value="UniProtKB-UniRule"/>
</dbReference>
<dbReference type="Pfam" id="PF13238">
    <property type="entry name" value="AAA_18"/>
    <property type="match status" value="1"/>
</dbReference>
<keyword evidence="6 7" id="KW-0067">ATP-binding</keyword>
<comment type="catalytic activity">
    <reaction evidence="7">
        <text>ATP + H2O = ADP + phosphate + H(+)</text>
        <dbReference type="Rhea" id="RHEA:13065"/>
        <dbReference type="ChEBI" id="CHEBI:15377"/>
        <dbReference type="ChEBI" id="CHEBI:15378"/>
        <dbReference type="ChEBI" id="CHEBI:30616"/>
        <dbReference type="ChEBI" id="CHEBI:43474"/>
        <dbReference type="ChEBI" id="CHEBI:456216"/>
    </reaction>
</comment>
<dbReference type="InterPro" id="IPR020618">
    <property type="entry name" value="Adenyl_kinase_AK6"/>
</dbReference>
<feature type="binding site" evidence="7">
    <location>
        <position position="15"/>
    </location>
    <ligand>
        <name>ATP</name>
        <dbReference type="ChEBI" id="CHEBI:30616"/>
    </ligand>
</feature>
<evidence type="ECO:0000256" key="2">
    <source>
        <dbReference type="ARBA" id="ARBA00022552"/>
    </source>
</evidence>
<dbReference type="PANTHER" id="PTHR12595:SF0">
    <property type="entry name" value="ADENYLATE KINASE ISOENZYME 6"/>
    <property type="match status" value="1"/>
</dbReference>
<comment type="caution">
    <text evidence="7">Lacks conserved residue(s) required for the propagation of feature annotation.</text>
</comment>
<accession>A0A9Q4KP67</accession>
<keyword evidence="3 7" id="KW-0808">Transferase</keyword>
<dbReference type="GO" id="GO:0016887">
    <property type="term" value="F:ATP hydrolysis activity"/>
    <property type="evidence" value="ECO:0007669"/>
    <property type="project" value="InterPro"/>
</dbReference>
<keyword evidence="1 7" id="KW-0690">Ribosome biogenesis</keyword>
<keyword evidence="9" id="KW-1185">Reference proteome</keyword>
<keyword evidence="2 7" id="KW-0698">rRNA processing</keyword>
<dbReference type="InterPro" id="IPR027417">
    <property type="entry name" value="P-loop_NTPase"/>
</dbReference>
<keyword evidence="5 7" id="KW-0418">Kinase</keyword>
<feature type="binding site" evidence="7">
    <location>
        <position position="14"/>
    </location>
    <ligand>
        <name>ATP</name>
        <dbReference type="ChEBI" id="CHEBI:30616"/>
    </ligand>
</feature>
<dbReference type="HAMAP" id="MF_00039">
    <property type="entry name" value="Adenylate_kinase_AK6"/>
    <property type="match status" value="1"/>
</dbReference>
<reference evidence="8" key="1">
    <citation type="submission" date="2022-01" db="EMBL/GenBank/DDBJ databases">
        <title>Draft genome of Methanogenium marinum DSM 15558.</title>
        <authorList>
            <person name="Chen S.-C."/>
            <person name="You Y.-T."/>
        </authorList>
    </citation>
    <scope>NUCLEOTIDE SEQUENCE</scope>
    <source>
        <strain evidence="8">DSM 15558</strain>
    </source>
</reference>
<evidence type="ECO:0000313" key="9">
    <source>
        <dbReference type="Proteomes" id="UP001143747"/>
    </source>
</evidence>
<feature type="binding site" evidence="7">
    <location>
        <position position="96"/>
    </location>
    <ligand>
        <name>ATP</name>
        <dbReference type="ChEBI" id="CHEBI:30616"/>
    </ligand>
</feature>
<dbReference type="Gene3D" id="3.40.50.300">
    <property type="entry name" value="P-loop containing nucleotide triphosphate hydrolases"/>
    <property type="match status" value="1"/>
</dbReference>
<evidence type="ECO:0000256" key="7">
    <source>
        <dbReference type="HAMAP-Rule" id="MF_00039"/>
    </source>
</evidence>
<gene>
    <name evidence="8" type="ORF">L0665_05320</name>
</gene>
<keyword evidence="4 7" id="KW-0547">Nucleotide-binding</keyword>
<organism evidence="8 9">
    <name type="scientific">Methanogenium marinum</name>
    <dbReference type="NCBI Taxonomy" id="348610"/>
    <lineage>
        <taxon>Archaea</taxon>
        <taxon>Methanobacteriati</taxon>
        <taxon>Methanobacteriota</taxon>
        <taxon>Stenosarchaea group</taxon>
        <taxon>Methanomicrobia</taxon>
        <taxon>Methanomicrobiales</taxon>
        <taxon>Methanomicrobiaceae</taxon>
        <taxon>Methanogenium</taxon>
    </lineage>
</organism>
<dbReference type="Proteomes" id="UP001143747">
    <property type="component" value="Unassembled WGS sequence"/>
</dbReference>
<dbReference type="GO" id="GO:0006364">
    <property type="term" value="P:rRNA processing"/>
    <property type="evidence" value="ECO:0007669"/>
    <property type="project" value="UniProtKB-KW"/>
</dbReference>